<reference evidence="4" key="2">
    <citation type="submission" date="2021-08" db="EMBL/GenBank/DDBJ databases">
        <authorList>
            <person name="Tani A."/>
            <person name="Ola A."/>
            <person name="Ogura Y."/>
            <person name="Katsura K."/>
            <person name="Hayashi T."/>
        </authorList>
    </citation>
    <scope>NUCLEOTIDE SEQUENCE</scope>
    <source>
        <strain evidence="4">DSM 16372</strain>
    </source>
</reference>
<evidence type="ECO:0000256" key="2">
    <source>
        <dbReference type="SAM" id="Coils"/>
    </source>
</evidence>
<organism evidence="4 5">
    <name type="scientific">Methylobacterium hispanicum</name>
    <dbReference type="NCBI Taxonomy" id="270350"/>
    <lineage>
        <taxon>Bacteria</taxon>
        <taxon>Pseudomonadati</taxon>
        <taxon>Pseudomonadota</taxon>
        <taxon>Alphaproteobacteria</taxon>
        <taxon>Hyphomicrobiales</taxon>
        <taxon>Methylobacteriaceae</taxon>
        <taxon>Methylobacterium</taxon>
    </lineage>
</organism>
<evidence type="ECO:0000256" key="1">
    <source>
        <dbReference type="ARBA" id="ARBA00022612"/>
    </source>
</evidence>
<dbReference type="InterPro" id="IPR010090">
    <property type="entry name" value="Phage_tape_meas"/>
</dbReference>
<dbReference type="EMBL" id="BPQO01000006">
    <property type="protein sequence ID" value="GJD88169.1"/>
    <property type="molecule type" value="Genomic_DNA"/>
</dbReference>
<evidence type="ECO:0000313" key="5">
    <source>
        <dbReference type="Proteomes" id="UP001055247"/>
    </source>
</evidence>
<accession>A0AAV4ZJT0</accession>
<dbReference type="AlphaFoldDB" id="A0AAV4ZJT0"/>
<feature type="domain" description="Phage tail tape measure protein" evidence="3">
    <location>
        <begin position="262"/>
        <end position="443"/>
    </location>
</feature>
<dbReference type="Pfam" id="PF10145">
    <property type="entry name" value="PhageMin_Tail"/>
    <property type="match status" value="1"/>
</dbReference>
<comment type="caution">
    <text evidence="4">The sequence shown here is derived from an EMBL/GenBank/DDBJ whole genome shotgun (WGS) entry which is preliminary data.</text>
</comment>
<sequence length="829" mass="86365">MASRTAQLIAQLVDRVSGPAKGMAGALDGVAAAGKRLGKGMATPALDKLTKDLKDAQAQAEKLAQLQNRMKTLGTSRTAFNGARQDLERISRELEVARKLSAAGDKEAARSVRTLEREQARARASVRSAASAFEAEAEAAKRLRRELAALGVPMTSLASAQSSVAAKAQAAATALDRQTRAEKRARAADALASQAREAGAPGRRGVTGGLGLASGRFLGAGAAAYTAAATYKQAAAFDRRITMIGQTADAARPQIDQLGASVHDLAQETATPVDRLVGGLEALVAQGRSLKEAMDFLPSVARTAAATGSEVDDIAKSADSVGSNFNIAGKEMQAAFDIMAAGGKAGQFELKDMARYLPSLSPAAKAVGFAGQQGLSDIVAMLQVIRKGTGSSEEAATSLTNIFQKMESEETVKRFKKMGVDLEAAMKKGRKEGRNLIEVFEEAANLALKGDLSKLPNLIADQEFGRGVRALMTYRGEWQKLSATIRETSAGTVSKDLQQVTKDSQSALDRLSNSAQRAGQAGARFMDSAFGTSDRIQGVAKALEGTAQAIERINEAYNKGGLLGVGKFLKDLPGEAAREKLAETLPERKKEQAGQIKAIEDDITATERTMRQTGRLQEQIDGVLRSKRAALAAAKRAQGDLDMETAGFRKGPPSMLQEPTTPIQGQTGPIGQGGGSRNGTAFNEAFPIDLSGRKPMPAVTPLPPRRPASVPTLYGNVDDAFGPGQTIAPKVDTSQVEGAQTKLDELGTKMDEVGQKTIAPPVNSAPVDGIIEKLGRVLGLISQVNSGADGAAAKVSALSTAAANAGGAMGRTGKVASARSGAFADTGMG</sequence>
<dbReference type="RefSeq" id="WP_066920433.1">
    <property type="nucleotide sequence ID" value="NZ_BPQO01000006.1"/>
</dbReference>
<keyword evidence="2" id="KW-0175">Coiled coil</keyword>
<keyword evidence="5" id="KW-1185">Reference proteome</keyword>
<keyword evidence="1" id="KW-1188">Viral release from host cell</keyword>
<dbReference type="Proteomes" id="UP001055247">
    <property type="component" value="Unassembled WGS sequence"/>
</dbReference>
<evidence type="ECO:0000313" key="4">
    <source>
        <dbReference type="EMBL" id="GJD88169.1"/>
    </source>
</evidence>
<protein>
    <recommendedName>
        <fullName evidence="3">Phage tail tape measure protein domain-containing protein</fullName>
    </recommendedName>
</protein>
<gene>
    <name evidence="4" type="ORF">BHAOGJBA_1682</name>
</gene>
<proteinExistence type="predicted"/>
<reference evidence="4" key="1">
    <citation type="journal article" date="2016" name="Front. Microbiol.">
        <title>Genome Sequence of the Piezophilic, Mesophilic Sulfate-Reducing Bacterium Desulfovibrio indicus J2T.</title>
        <authorList>
            <person name="Cao J."/>
            <person name="Maignien L."/>
            <person name="Shao Z."/>
            <person name="Alain K."/>
            <person name="Jebbar M."/>
        </authorList>
    </citation>
    <scope>NUCLEOTIDE SEQUENCE</scope>
    <source>
        <strain evidence="4">DSM 16372</strain>
    </source>
</reference>
<dbReference type="PANTHER" id="PTHR37813:SF1">
    <property type="entry name" value="FELS-2 PROPHAGE PROTEIN"/>
    <property type="match status" value="1"/>
</dbReference>
<dbReference type="NCBIfam" id="TIGR01760">
    <property type="entry name" value="tape_meas_TP901"/>
    <property type="match status" value="1"/>
</dbReference>
<evidence type="ECO:0000259" key="3">
    <source>
        <dbReference type="Pfam" id="PF10145"/>
    </source>
</evidence>
<dbReference type="PANTHER" id="PTHR37813">
    <property type="entry name" value="FELS-2 PROPHAGE PROTEIN"/>
    <property type="match status" value="1"/>
</dbReference>
<feature type="coiled-coil region" evidence="2">
    <location>
        <begin position="46"/>
        <end position="100"/>
    </location>
</feature>
<name>A0AAV4ZJT0_9HYPH</name>